<evidence type="ECO:0000256" key="3">
    <source>
        <dbReference type="ARBA" id="ARBA00023163"/>
    </source>
</evidence>
<gene>
    <name evidence="5" type="ORF">SAMN04489835_4950</name>
</gene>
<dbReference type="InterPro" id="IPR036390">
    <property type="entry name" value="WH_DNA-bd_sf"/>
</dbReference>
<sequence>MISHHSLISTWLIYVNILDMNESLEDKPLGFLLSRVANALRAEVTATVLEPLGVTFPQYLCMRILSQHEGRSNAELARDFNVSPQAMNVVLRGLEERGLVARPATVASGRSLPARITRDGTELLKRTDSGVRAAERSLMANLTARQQQEFKKILAALGTD</sequence>
<dbReference type="Proteomes" id="UP000182915">
    <property type="component" value="Chromosome I"/>
</dbReference>
<dbReference type="SUPFAM" id="SSF46785">
    <property type="entry name" value="Winged helix' DNA-binding domain"/>
    <property type="match status" value="1"/>
</dbReference>
<dbReference type="InterPro" id="IPR036388">
    <property type="entry name" value="WH-like_DNA-bd_sf"/>
</dbReference>
<dbReference type="Gene3D" id="1.10.10.10">
    <property type="entry name" value="Winged helix-like DNA-binding domain superfamily/Winged helix DNA-binding domain"/>
    <property type="match status" value="1"/>
</dbReference>
<dbReference type="EMBL" id="LT629971">
    <property type="protein sequence ID" value="SEH85725.1"/>
    <property type="molecule type" value="Genomic_DNA"/>
</dbReference>
<evidence type="ECO:0000313" key="6">
    <source>
        <dbReference type="Proteomes" id="UP000182915"/>
    </source>
</evidence>
<evidence type="ECO:0000313" key="5">
    <source>
        <dbReference type="EMBL" id="SEH85725.1"/>
    </source>
</evidence>
<protein>
    <submittedName>
        <fullName evidence="5">DNA-binding transcriptional regulator, MarR family</fullName>
    </submittedName>
</protein>
<dbReference type="SMART" id="SM00347">
    <property type="entry name" value="HTH_MARR"/>
    <property type="match status" value="1"/>
</dbReference>
<dbReference type="GO" id="GO:0006950">
    <property type="term" value="P:response to stress"/>
    <property type="evidence" value="ECO:0007669"/>
    <property type="project" value="TreeGrafter"/>
</dbReference>
<proteinExistence type="predicted"/>
<evidence type="ECO:0000256" key="2">
    <source>
        <dbReference type="ARBA" id="ARBA00023125"/>
    </source>
</evidence>
<feature type="domain" description="HTH marR-type" evidence="4">
    <location>
        <begin position="26"/>
        <end position="159"/>
    </location>
</feature>
<dbReference type="PROSITE" id="PS01117">
    <property type="entry name" value="HTH_MARR_1"/>
    <property type="match status" value="1"/>
</dbReference>
<dbReference type="PANTHER" id="PTHR33164">
    <property type="entry name" value="TRANSCRIPTIONAL REGULATOR, MARR FAMILY"/>
    <property type="match status" value="1"/>
</dbReference>
<dbReference type="AlphaFoldDB" id="A0A1H6LHM7"/>
<dbReference type="PROSITE" id="PS50995">
    <property type="entry name" value="HTH_MARR_2"/>
    <property type="match status" value="1"/>
</dbReference>
<dbReference type="Pfam" id="PF01047">
    <property type="entry name" value="MarR"/>
    <property type="match status" value="1"/>
</dbReference>
<dbReference type="STRING" id="370526.SAMN04489835_4950"/>
<keyword evidence="6" id="KW-1185">Reference proteome</keyword>
<dbReference type="InterPro" id="IPR039422">
    <property type="entry name" value="MarR/SlyA-like"/>
</dbReference>
<name>A0A1H6LHM7_MYCRU</name>
<keyword evidence="3" id="KW-0804">Transcription</keyword>
<dbReference type="InterPro" id="IPR023187">
    <property type="entry name" value="Tscrpt_reg_MarR-type_CS"/>
</dbReference>
<keyword evidence="1" id="KW-0805">Transcription regulation</keyword>
<dbReference type="GO" id="GO:0003677">
    <property type="term" value="F:DNA binding"/>
    <property type="evidence" value="ECO:0007669"/>
    <property type="project" value="UniProtKB-KW"/>
</dbReference>
<dbReference type="InterPro" id="IPR000835">
    <property type="entry name" value="HTH_MarR-typ"/>
</dbReference>
<accession>A0A1H6LHM7</accession>
<dbReference type="PANTHER" id="PTHR33164:SF43">
    <property type="entry name" value="HTH-TYPE TRANSCRIPTIONAL REPRESSOR YETL"/>
    <property type="match status" value="1"/>
</dbReference>
<keyword evidence="2 5" id="KW-0238">DNA-binding</keyword>
<evidence type="ECO:0000256" key="1">
    <source>
        <dbReference type="ARBA" id="ARBA00023015"/>
    </source>
</evidence>
<dbReference type="GO" id="GO:0003700">
    <property type="term" value="F:DNA-binding transcription factor activity"/>
    <property type="evidence" value="ECO:0007669"/>
    <property type="project" value="InterPro"/>
</dbReference>
<organism evidence="5 6">
    <name type="scientific">Mycolicibacterium rutilum</name>
    <name type="common">Mycobacterium rutilum</name>
    <dbReference type="NCBI Taxonomy" id="370526"/>
    <lineage>
        <taxon>Bacteria</taxon>
        <taxon>Bacillati</taxon>
        <taxon>Actinomycetota</taxon>
        <taxon>Actinomycetes</taxon>
        <taxon>Mycobacteriales</taxon>
        <taxon>Mycobacteriaceae</taxon>
        <taxon>Mycolicibacterium</taxon>
    </lineage>
</organism>
<evidence type="ECO:0000259" key="4">
    <source>
        <dbReference type="PROSITE" id="PS50995"/>
    </source>
</evidence>
<reference evidence="6" key="1">
    <citation type="submission" date="2016-10" db="EMBL/GenBank/DDBJ databases">
        <authorList>
            <person name="Varghese N."/>
            <person name="Submissions S."/>
        </authorList>
    </citation>
    <scope>NUCLEOTIDE SEQUENCE [LARGE SCALE GENOMIC DNA]</scope>
    <source>
        <strain evidence="6">DSM 45405</strain>
    </source>
</reference>